<evidence type="ECO:0000313" key="1">
    <source>
        <dbReference type="EnsemblMetazoa" id="PPA01212.1"/>
    </source>
</evidence>
<gene>
    <name evidence="1" type="primary">WBGene00090766</name>
</gene>
<dbReference type="EnsemblMetazoa" id="PPA01212.1">
    <property type="protein sequence ID" value="PPA01212.1"/>
    <property type="gene ID" value="WBGene00090766"/>
</dbReference>
<dbReference type="AlphaFoldDB" id="A0A454XSU2"/>
<keyword evidence="2" id="KW-1185">Reference proteome</keyword>
<reference evidence="1" key="2">
    <citation type="submission" date="2022-06" db="UniProtKB">
        <authorList>
            <consortium name="EnsemblMetazoa"/>
        </authorList>
    </citation>
    <scope>IDENTIFICATION</scope>
    <source>
        <strain evidence="1">PS312</strain>
    </source>
</reference>
<accession>A0A8R1U3W4</accession>
<reference evidence="2" key="1">
    <citation type="journal article" date="2008" name="Nat. Genet.">
        <title>The Pristionchus pacificus genome provides a unique perspective on nematode lifestyle and parasitism.</title>
        <authorList>
            <person name="Dieterich C."/>
            <person name="Clifton S.W."/>
            <person name="Schuster L.N."/>
            <person name="Chinwalla A."/>
            <person name="Delehaunty K."/>
            <person name="Dinkelacker I."/>
            <person name="Fulton L."/>
            <person name="Fulton R."/>
            <person name="Godfrey J."/>
            <person name="Minx P."/>
            <person name="Mitreva M."/>
            <person name="Roeseler W."/>
            <person name="Tian H."/>
            <person name="Witte H."/>
            <person name="Yang S.P."/>
            <person name="Wilson R.K."/>
            <person name="Sommer R.J."/>
        </authorList>
    </citation>
    <scope>NUCLEOTIDE SEQUENCE [LARGE SCALE GENOMIC DNA]</scope>
    <source>
        <strain evidence="2">PS312</strain>
    </source>
</reference>
<accession>A0A454XSU2</accession>
<dbReference type="Proteomes" id="UP000005239">
    <property type="component" value="Unassembled WGS sequence"/>
</dbReference>
<proteinExistence type="predicted"/>
<protein>
    <submittedName>
        <fullName evidence="1">Uncharacterized protein</fullName>
    </submittedName>
</protein>
<name>A0A454XSU2_PRIPA</name>
<sequence>MIKLVLLSIALGTVASFGAHKEWKRDCQDNLAEGLKVLEEVYGHLSGVVGEERAGKLREKRSTWPGGFGEILVRALIDKNLKSKKTKTSNADEDDDDDTPCPIQNATWDCNVHFPDDPDGAKKRGKRSAHNIQHSFPRLSHDYEGSLDPFAYYAEQLHSYLSDSSACEGTFTDLNSITEAQLYGFLSLMATRTPGPFCPLCNHMAEELHDRLLKPLEMVSGAGHGVVTHFLSHLPSPKTMCSAIAPGCHSNFAVKATTHTDGTVCATCSFCTILTNVVQHKFLLDQPSVDKLFANLEKYFFRFACSEMCCLAADFPPELRMDYNKCQDVAKKTYYRLIEAAKVLLRPERLCTLEMGWCELNETPNLLHCLREICEESVGDNPFAQWVCTQIPDRPADADKFLNVHKTKVYKDKQEHHTQFEEKMRKKREAGEL</sequence>
<dbReference type="OrthoDB" id="5797053at2759"/>
<evidence type="ECO:0000313" key="2">
    <source>
        <dbReference type="Proteomes" id="UP000005239"/>
    </source>
</evidence>
<organism evidence="1 2">
    <name type="scientific">Pristionchus pacificus</name>
    <name type="common">Parasitic nematode worm</name>
    <dbReference type="NCBI Taxonomy" id="54126"/>
    <lineage>
        <taxon>Eukaryota</taxon>
        <taxon>Metazoa</taxon>
        <taxon>Ecdysozoa</taxon>
        <taxon>Nematoda</taxon>
        <taxon>Chromadorea</taxon>
        <taxon>Rhabditida</taxon>
        <taxon>Rhabditina</taxon>
        <taxon>Diplogasteromorpha</taxon>
        <taxon>Diplogasteroidea</taxon>
        <taxon>Neodiplogasteridae</taxon>
        <taxon>Pristionchus</taxon>
    </lineage>
</organism>